<dbReference type="GO" id="GO:0009432">
    <property type="term" value="P:SOS response"/>
    <property type="evidence" value="ECO:0007669"/>
    <property type="project" value="TreeGrafter"/>
</dbReference>
<protein>
    <submittedName>
        <fullName evidence="2">RimK domain protein ATP-grasp</fullName>
    </submittedName>
</protein>
<organism evidence="2 3">
    <name type="scientific">Ktedonobacter racemifer DSM 44963</name>
    <dbReference type="NCBI Taxonomy" id="485913"/>
    <lineage>
        <taxon>Bacteria</taxon>
        <taxon>Bacillati</taxon>
        <taxon>Chloroflexota</taxon>
        <taxon>Ktedonobacteria</taxon>
        <taxon>Ktedonobacterales</taxon>
        <taxon>Ktedonobacteraceae</taxon>
        <taxon>Ktedonobacter</taxon>
    </lineage>
</organism>
<evidence type="ECO:0000313" key="3">
    <source>
        <dbReference type="Proteomes" id="UP000004508"/>
    </source>
</evidence>
<dbReference type="Proteomes" id="UP000004508">
    <property type="component" value="Unassembled WGS sequence"/>
</dbReference>
<evidence type="ECO:0000259" key="1">
    <source>
        <dbReference type="Pfam" id="PF08443"/>
    </source>
</evidence>
<dbReference type="PANTHER" id="PTHR21621:SF0">
    <property type="entry name" value="BETA-CITRYLGLUTAMATE SYNTHASE B-RELATED"/>
    <property type="match status" value="1"/>
</dbReference>
<dbReference type="PANTHER" id="PTHR21621">
    <property type="entry name" value="RIBOSOMAL PROTEIN S6 MODIFICATION PROTEIN"/>
    <property type="match status" value="1"/>
</dbReference>
<name>D6U687_KTERA</name>
<dbReference type="InterPro" id="IPR013651">
    <property type="entry name" value="ATP-grasp_RimK-type"/>
</dbReference>
<dbReference type="GO" id="GO:0018169">
    <property type="term" value="F:ribosomal S6-glutamic acid ligase activity"/>
    <property type="evidence" value="ECO:0007669"/>
    <property type="project" value="TreeGrafter"/>
</dbReference>
<reference evidence="2 3" key="1">
    <citation type="journal article" date="2011" name="Stand. Genomic Sci.">
        <title>Non-contiguous finished genome sequence and contextual data of the filamentous soil bacterium Ktedonobacter racemifer type strain (SOSP1-21).</title>
        <authorList>
            <person name="Chang Y.J."/>
            <person name="Land M."/>
            <person name="Hauser L."/>
            <person name="Chertkov O."/>
            <person name="Del Rio T.G."/>
            <person name="Nolan M."/>
            <person name="Copeland A."/>
            <person name="Tice H."/>
            <person name="Cheng J.F."/>
            <person name="Lucas S."/>
            <person name="Han C."/>
            <person name="Goodwin L."/>
            <person name="Pitluck S."/>
            <person name="Ivanova N."/>
            <person name="Ovchinikova G."/>
            <person name="Pati A."/>
            <person name="Chen A."/>
            <person name="Palaniappan K."/>
            <person name="Mavromatis K."/>
            <person name="Liolios K."/>
            <person name="Brettin T."/>
            <person name="Fiebig A."/>
            <person name="Rohde M."/>
            <person name="Abt B."/>
            <person name="Goker M."/>
            <person name="Detter J.C."/>
            <person name="Woyke T."/>
            <person name="Bristow J."/>
            <person name="Eisen J.A."/>
            <person name="Markowitz V."/>
            <person name="Hugenholtz P."/>
            <person name="Kyrpides N.C."/>
            <person name="Klenk H.P."/>
            <person name="Lapidus A."/>
        </authorList>
    </citation>
    <scope>NUCLEOTIDE SEQUENCE [LARGE SCALE GENOMIC DNA]</scope>
    <source>
        <strain evidence="3">DSM 44963</strain>
    </source>
</reference>
<dbReference type="AlphaFoldDB" id="D6U687"/>
<proteinExistence type="predicted"/>
<dbReference type="InParanoid" id="D6U687"/>
<dbReference type="eggNOG" id="COG0189">
    <property type="taxonomic scope" value="Bacteria"/>
</dbReference>
<dbReference type="Pfam" id="PF08443">
    <property type="entry name" value="RimK"/>
    <property type="match status" value="1"/>
</dbReference>
<sequence length="219" mass="24961">MSLMSSTFRAPIQILCTCFFSTEDLNRCCILYPGSTRHTSLKGRANSLALFFVPLLLGGRIPLSTHTSLVPPEIIEQAERVSTTTHFFQEYIDKQYDIRVVIMGEQVFATEIHAHSEETHVDFRVDYSRLTYRLHQLPAEIEQQLLALNAFYGLHFSAIDLARDHQGEYYFLELNPSGQFAWLEEPTGIPLHAHLARLLTQGKKEKHATYEPANIHSAS</sequence>
<dbReference type="STRING" id="485913.Krac_1105"/>
<gene>
    <name evidence="2" type="ORF">Krac_1105</name>
</gene>
<dbReference type="EMBL" id="ADVG01000005">
    <property type="protein sequence ID" value="EFH80498.1"/>
    <property type="molecule type" value="Genomic_DNA"/>
</dbReference>
<dbReference type="GO" id="GO:0005737">
    <property type="term" value="C:cytoplasm"/>
    <property type="evidence" value="ECO:0007669"/>
    <property type="project" value="TreeGrafter"/>
</dbReference>
<keyword evidence="3" id="KW-1185">Reference proteome</keyword>
<feature type="domain" description="ATP-grasp fold RimK-type" evidence="1">
    <location>
        <begin position="85"/>
        <end position="197"/>
    </location>
</feature>
<evidence type="ECO:0000313" key="2">
    <source>
        <dbReference type="EMBL" id="EFH80498.1"/>
    </source>
</evidence>
<dbReference type="Gene3D" id="3.30.470.20">
    <property type="entry name" value="ATP-grasp fold, B domain"/>
    <property type="match status" value="1"/>
</dbReference>
<dbReference type="SUPFAM" id="SSF56059">
    <property type="entry name" value="Glutathione synthetase ATP-binding domain-like"/>
    <property type="match status" value="1"/>
</dbReference>
<comment type="caution">
    <text evidence="2">The sequence shown here is derived from an EMBL/GenBank/DDBJ whole genome shotgun (WGS) entry which is preliminary data.</text>
</comment>
<accession>D6U687</accession>